<comment type="subcellular location">
    <subcellularLocation>
        <location evidence="1">Membrane</location>
        <topology evidence="1">Multi-pass membrane protein</topology>
    </subcellularLocation>
</comment>
<keyword evidence="8" id="KW-1185">Reference proteome</keyword>
<dbReference type="KEGG" id="psq:PUNSTDRAFT_93149"/>
<protein>
    <submittedName>
        <fullName evidence="7">Uncharacterized protein</fullName>
    </submittedName>
</protein>
<keyword evidence="4 6" id="KW-1133">Transmembrane helix</keyword>
<evidence type="ECO:0000256" key="4">
    <source>
        <dbReference type="ARBA" id="ARBA00022989"/>
    </source>
</evidence>
<dbReference type="OMA" id="WYQSKLA"/>
<dbReference type="PANTHER" id="PTHR11266">
    <property type="entry name" value="PEROXISOMAL MEMBRANE PROTEIN 2, PXMP2 MPV17"/>
    <property type="match status" value="1"/>
</dbReference>
<feature type="transmembrane region" description="Helical" evidence="6">
    <location>
        <begin position="86"/>
        <end position="107"/>
    </location>
</feature>
<evidence type="ECO:0000256" key="6">
    <source>
        <dbReference type="RuleBase" id="RU363053"/>
    </source>
</evidence>
<gene>
    <name evidence="7" type="ORF">PUNSTDRAFT_93149</name>
</gene>
<dbReference type="Proteomes" id="UP000054196">
    <property type="component" value="Unassembled WGS sequence"/>
</dbReference>
<accession>R7S4A7</accession>
<dbReference type="InterPro" id="IPR007248">
    <property type="entry name" value="Mpv17_PMP22"/>
</dbReference>
<dbReference type="EMBL" id="JH687556">
    <property type="protein sequence ID" value="EIN04076.1"/>
    <property type="molecule type" value="Genomic_DNA"/>
</dbReference>
<feature type="transmembrane region" description="Helical" evidence="6">
    <location>
        <begin position="153"/>
        <end position="170"/>
    </location>
</feature>
<evidence type="ECO:0000256" key="3">
    <source>
        <dbReference type="ARBA" id="ARBA00022692"/>
    </source>
</evidence>
<dbReference type="GeneID" id="18886547"/>
<evidence type="ECO:0000256" key="5">
    <source>
        <dbReference type="ARBA" id="ARBA00023136"/>
    </source>
</evidence>
<comment type="similarity">
    <text evidence="2 6">Belongs to the peroxisomal membrane protein PXMP2/4 family.</text>
</comment>
<dbReference type="eggNOG" id="KOG1944">
    <property type="taxonomic scope" value="Eukaryota"/>
</dbReference>
<dbReference type="AlphaFoldDB" id="R7S4A7"/>
<dbReference type="HOGENOM" id="CLU_049109_8_1_1"/>
<keyword evidence="5 6" id="KW-0472">Membrane</keyword>
<dbReference type="GO" id="GO:0016020">
    <property type="term" value="C:membrane"/>
    <property type="evidence" value="ECO:0007669"/>
    <property type="project" value="UniProtKB-SubCell"/>
</dbReference>
<organism evidence="7 8">
    <name type="scientific">Punctularia strigosozonata (strain HHB-11173)</name>
    <name type="common">White-rot fungus</name>
    <dbReference type="NCBI Taxonomy" id="741275"/>
    <lineage>
        <taxon>Eukaryota</taxon>
        <taxon>Fungi</taxon>
        <taxon>Dikarya</taxon>
        <taxon>Basidiomycota</taxon>
        <taxon>Agaricomycotina</taxon>
        <taxon>Agaricomycetes</taxon>
        <taxon>Corticiales</taxon>
        <taxon>Punctulariaceae</taxon>
        <taxon>Punctularia</taxon>
    </lineage>
</organism>
<dbReference type="GO" id="GO:0005739">
    <property type="term" value="C:mitochondrion"/>
    <property type="evidence" value="ECO:0007669"/>
    <property type="project" value="TreeGrafter"/>
</dbReference>
<dbReference type="OrthoDB" id="430207at2759"/>
<sequence>MASRLFRAYNSVLQRRPMLAQCGTAAFLFGAGDVLAQQAIEKKGKNHDLARTARLSFYGGCLFGPIVTKWFQFLSRIQFANKKRGVVYMVWMDQFLLTPGIVAFFFGSMSLLEGKGLEGAKERIKENYAPTLVKNWGVFIPAQLINFGLVPPHFRFVFVGVVSLFWNTYLSAVNAAAKKEEDPDAIAAGAKELAKVD</sequence>
<evidence type="ECO:0000256" key="1">
    <source>
        <dbReference type="ARBA" id="ARBA00004141"/>
    </source>
</evidence>
<evidence type="ECO:0000313" key="7">
    <source>
        <dbReference type="EMBL" id="EIN04076.1"/>
    </source>
</evidence>
<reference evidence="8" key="1">
    <citation type="journal article" date="2012" name="Science">
        <title>The Paleozoic origin of enzymatic lignin decomposition reconstructed from 31 fungal genomes.</title>
        <authorList>
            <person name="Floudas D."/>
            <person name="Binder M."/>
            <person name="Riley R."/>
            <person name="Barry K."/>
            <person name="Blanchette R.A."/>
            <person name="Henrissat B."/>
            <person name="Martinez A.T."/>
            <person name="Otillar R."/>
            <person name="Spatafora J.W."/>
            <person name="Yadav J.S."/>
            <person name="Aerts A."/>
            <person name="Benoit I."/>
            <person name="Boyd A."/>
            <person name="Carlson A."/>
            <person name="Copeland A."/>
            <person name="Coutinho P.M."/>
            <person name="de Vries R.P."/>
            <person name="Ferreira P."/>
            <person name="Findley K."/>
            <person name="Foster B."/>
            <person name="Gaskell J."/>
            <person name="Glotzer D."/>
            <person name="Gorecki P."/>
            <person name="Heitman J."/>
            <person name="Hesse C."/>
            <person name="Hori C."/>
            <person name="Igarashi K."/>
            <person name="Jurgens J.A."/>
            <person name="Kallen N."/>
            <person name="Kersten P."/>
            <person name="Kohler A."/>
            <person name="Kuees U."/>
            <person name="Kumar T.K.A."/>
            <person name="Kuo A."/>
            <person name="LaButti K."/>
            <person name="Larrondo L.F."/>
            <person name="Lindquist E."/>
            <person name="Ling A."/>
            <person name="Lombard V."/>
            <person name="Lucas S."/>
            <person name="Lundell T."/>
            <person name="Martin R."/>
            <person name="McLaughlin D.J."/>
            <person name="Morgenstern I."/>
            <person name="Morin E."/>
            <person name="Murat C."/>
            <person name="Nagy L.G."/>
            <person name="Nolan M."/>
            <person name="Ohm R.A."/>
            <person name="Patyshakuliyeva A."/>
            <person name="Rokas A."/>
            <person name="Ruiz-Duenas F.J."/>
            <person name="Sabat G."/>
            <person name="Salamov A."/>
            <person name="Samejima M."/>
            <person name="Schmutz J."/>
            <person name="Slot J.C."/>
            <person name="St John F."/>
            <person name="Stenlid J."/>
            <person name="Sun H."/>
            <person name="Sun S."/>
            <person name="Syed K."/>
            <person name="Tsang A."/>
            <person name="Wiebenga A."/>
            <person name="Young D."/>
            <person name="Pisabarro A."/>
            <person name="Eastwood D.C."/>
            <person name="Martin F."/>
            <person name="Cullen D."/>
            <person name="Grigoriev I.V."/>
            <person name="Hibbett D.S."/>
        </authorList>
    </citation>
    <scope>NUCLEOTIDE SEQUENCE [LARGE SCALE GENOMIC DNA]</scope>
    <source>
        <strain evidence="8">HHB-11173 SS5</strain>
    </source>
</reference>
<name>R7S4A7_PUNST</name>
<evidence type="ECO:0000256" key="2">
    <source>
        <dbReference type="ARBA" id="ARBA00006824"/>
    </source>
</evidence>
<dbReference type="PANTHER" id="PTHR11266:SF17">
    <property type="entry name" value="PROTEIN MPV17"/>
    <property type="match status" value="1"/>
</dbReference>
<keyword evidence="3 6" id="KW-0812">Transmembrane</keyword>
<dbReference type="Pfam" id="PF04117">
    <property type="entry name" value="Mpv17_PMP22"/>
    <property type="match status" value="1"/>
</dbReference>
<dbReference type="RefSeq" id="XP_007388547.1">
    <property type="nucleotide sequence ID" value="XM_007388485.1"/>
</dbReference>
<evidence type="ECO:0000313" key="8">
    <source>
        <dbReference type="Proteomes" id="UP000054196"/>
    </source>
</evidence>
<proteinExistence type="inferred from homology"/>